<dbReference type="PROSITE" id="PS50109">
    <property type="entry name" value="HIS_KIN"/>
    <property type="match status" value="1"/>
</dbReference>
<dbReference type="SMART" id="SM00388">
    <property type="entry name" value="HisKA"/>
    <property type="match status" value="1"/>
</dbReference>
<organism evidence="14 15">
    <name type="scientific">Rheinheimera marina</name>
    <dbReference type="NCBI Taxonomy" id="1774958"/>
    <lineage>
        <taxon>Bacteria</taxon>
        <taxon>Pseudomonadati</taxon>
        <taxon>Pseudomonadota</taxon>
        <taxon>Gammaproteobacteria</taxon>
        <taxon>Chromatiales</taxon>
        <taxon>Chromatiaceae</taxon>
        <taxon>Rheinheimera</taxon>
    </lineage>
</organism>
<evidence type="ECO:0000259" key="12">
    <source>
        <dbReference type="PROSITE" id="PS50109"/>
    </source>
</evidence>
<evidence type="ECO:0000256" key="11">
    <source>
        <dbReference type="SAM" id="Phobius"/>
    </source>
</evidence>
<dbReference type="RefSeq" id="WP_377331593.1">
    <property type="nucleotide sequence ID" value="NZ_JBHSGB010000002.1"/>
</dbReference>
<keyword evidence="9" id="KW-0902">Two-component regulatory system</keyword>
<keyword evidence="8 11" id="KW-1133">Transmembrane helix</keyword>
<dbReference type="InterPro" id="IPR003594">
    <property type="entry name" value="HATPase_dom"/>
</dbReference>
<dbReference type="PANTHER" id="PTHR45436:SF15">
    <property type="entry name" value="SENSOR HISTIDINE KINASE CUSS"/>
    <property type="match status" value="1"/>
</dbReference>
<evidence type="ECO:0000313" key="14">
    <source>
        <dbReference type="EMBL" id="MFC4653967.1"/>
    </source>
</evidence>
<dbReference type="PANTHER" id="PTHR45436">
    <property type="entry name" value="SENSOR HISTIDINE KINASE YKOH"/>
    <property type="match status" value="1"/>
</dbReference>
<protein>
    <recommendedName>
        <fullName evidence="3">histidine kinase</fullName>
        <ecNumber evidence="3">2.7.13.3</ecNumber>
    </recommendedName>
</protein>
<dbReference type="InterPro" id="IPR004358">
    <property type="entry name" value="Sig_transdc_His_kin-like_C"/>
</dbReference>
<evidence type="ECO:0000256" key="7">
    <source>
        <dbReference type="ARBA" id="ARBA00022777"/>
    </source>
</evidence>
<dbReference type="PROSITE" id="PS50885">
    <property type="entry name" value="HAMP"/>
    <property type="match status" value="1"/>
</dbReference>
<dbReference type="EC" id="2.7.13.3" evidence="3"/>
<dbReference type="InterPro" id="IPR036890">
    <property type="entry name" value="HATPase_C_sf"/>
</dbReference>
<gene>
    <name evidence="14" type="ORF">ACFO3I_02890</name>
</gene>
<dbReference type="Pfam" id="PF00512">
    <property type="entry name" value="HisKA"/>
    <property type="match status" value="1"/>
</dbReference>
<dbReference type="CDD" id="cd00082">
    <property type="entry name" value="HisKA"/>
    <property type="match status" value="1"/>
</dbReference>
<dbReference type="SMART" id="SM00387">
    <property type="entry name" value="HATPase_c"/>
    <property type="match status" value="1"/>
</dbReference>
<evidence type="ECO:0000259" key="13">
    <source>
        <dbReference type="PROSITE" id="PS50885"/>
    </source>
</evidence>
<dbReference type="InterPro" id="IPR050428">
    <property type="entry name" value="TCS_sensor_his_kinase"/>
</dbReference>
<dbReference type="SUPFAM" id="SSF55874">
    <property type="entry name" value="ATPase domain of HSP90 chaperone/DNA topoisomerase II/histidine kinase"/>
    <property type="match status" value="1"/>
</dbReference>
<dbReference type="Gene3D" id="1.10.287.130">
    <property type="match status" value="1"/>
</dbReference>
<keyword evidence="7 14" id="KW-0418">Kinase</keyword>
<evidence type="ECO:0000256" key="6">
    <source>
        <dbReference type="ARBA" id="ARBA00022692"/>
    </source>
</evidence>
<feature type="domain" description="Histidine kinase" evidence="12">
    <location>
        <begin position="263"/>
        <end position="460"/>
    </location>
</feature>
<dbReference type="Pfam" id="PF00672">
    <property type="entry name" value="HAMP"/>
    <property type="match status" value="1"/>
</dbReference>
<comment type="caution">
    <text evidence="14">The sequence shown here is derived from an EMBL/GenBank/DDBJ whole genome shotgun (WGS) entry which is preliminary data.</text>
</comment>
<comment type="catalytic activity">
    <reaction evidence="1">
        <text>ATP + protein L-histidine = ADP + protein N-phospho-L-histidine.</text>
        <dbReference type="EC" id="2.7.13.3"/>
    </reaction>
</comment>
<dbReference type="InterPro" id="IPR036097">
    <property type="entry name" value="HisK_dim/P_sf"/>
</dbReference>
<evidence type="ECO:0000256" key="5">
    <source>
        <dbReference type="ARBA" id="ARBA00022679"/>
    </source>
</evidence>
<feature type="domain" description="HAMP" evidence="13">
    <location>
        <begin position="202"/>
        <end position="255"/>
    </location>
</feature>
<proteinExistence type="predicted"/>
<dbReference type="Gene3D" id="3.30.565.10">
    <property type="entry name" value="Histidine kinase-like ATPase, C-terminal domain"/>
    <property type="match status" value="1"/>
</dbReference>
<evidence type="ECO:0000256" key="10">
    <source>
        <dbReference type="ARBA" id="ARBA00023136"/>
    </source>
</evidence>
<dbReference type="EMBL" id="JBHSGB010000002">
    <property type="protein sequence ID" value="MFC4653967.1"/>
    <property type="molecule type" value="Genomic_DNA"/>
</dbReference>
<keyword evidence="15" id="KW-1185">Reference proteome</keyword>
<dbReference type="SMART" id="SM00304">
    <property type="entry name" value="HAMP"/>
    <property type="match status" value="1"/>
</dbReference>
<evidence type="ECO:0000256" key="1">
    <source>
        <dbReference type="ARBA" id="ARBA00000085"/>
    </source>
</evidence>
<keyword evidence="10 11" id="KW-0472">Membrane</keyword>
<evidence type="ECO:0000256" key="8">
    <source>
        <dbReference type="ARBA" id="ARBA00022989"/>
    </source>
</evidence>
<name>A0ABV9JHH7_9GAMM</name>
<dbReference type="CDD" id="cd06225">
    <property type="entry name" value="HAMP"/>
    <property type="match status" value="1"/>
</dbReference>
<evidence type="ECO:0000256" key="2">
    <source>
        <dbReference type="ARBA" id="ARBA00004141"/>
    </source>
</evidence>
<dbReference type="SUPFAM" id="SSF47384">
    <property type="entry name" value="Homodimeric domain of signal transducing histidine kinase"/>
    <property type="match status" value="1"/>
</dbReference>
<evidence type="ECO:0000256" key="3">
    <source>
        <dbReference type="ARBA" id="ARBA00012438"/>
    </source>
</evidence>
<feature type="transmembrane region" description="Helical" evidence="11">
    <location>
        <begin position="20"/>
        <end position="43"/>
    </location>
</feature>
<reference evidence="15" key="1">
    <citation type="journal article" date="2019" name="Int. J. Syst. Evol. Microbiol.">
        <title>The Global Catalogue of Microorganisms (GCM) 10K type strain sequencing project: providing services to taxonomists for standard genome sequencing and annotation.</title>
        <authorList>
            <consortium name="The Broad Institute Genomics Platform"/>
            <consortium name="The Broad Institute Genome Sequencing Center for Infectious Disease"/>
            <person name="Wu L."/>
            <person name="Ma J."/>
        </authorList>
    </citation>
    <scope>NUCLEOTIDE SEQUENCE [LARGE SCALE GENOMIC DNA]</scope>
    <source>
        <strain evidence="15">DT28</strain>
    </source>
</reference>
<accession>A0ABV9JHH7</accession>
<dbReference type="PRINTS" id="PR00344">
    <property type="entry name" value="BCTRLSENSOR"/>
</dbReference>
<dbReference type="Proteomes" id="UP001595962">
    <property type="component" value="Unassembled WGS sequence"/>
</dbReference>
<dbReference type="GO" id="GO:0016301">
    <property type="term" value="F:kinase activity"/>
    <property type="evidence" value="ECO:0007669"/>
    <property type="project" value="UniProtKB-KW"/>
</dbReference>
<dbReference type="Pfam" id="PF02518">
    <property type="entry name" value="HATPase_c"/>
    <property type="match status" value="1"/>
</dbReference>
<comment type="subcellular location">
    <subcellularLocation>
        <location evidence="2">Membrane</location>
        <topology evidence="2">Multi-pass membrane protein</topology>
    </subcellularLocation>
</comment>
<dbReference type="InterPro" id="IPR003660">
    <property type="entry name" value="HAMP_dom"/>
</dbReference>
<evidence type="ECO:0000256" key="9">
    <source>
        <dbReference type="ARBA" id="ARBA00023012"/>
    </source>
</evidence>
<keyword evidence="4" id="KW-0597">Phosphoprotein</keyword>
<keyword evidence="5" id="KW-0808">Transferase</keyword>
<dbReference type="InterPro" id="IPR005467">
    <property type="entry name" value="His_kinase_dom"/>
</dbReference>
<sequence length="460" mass="50963">MHFVRKILRLPRNSISLKVLLAYFIGVVLSLICIGLMIALLSAQNSKLLLSTNLMDTVEGAADELVFNSQNWPVAVIDDEEGEQNWFFFDSMSEDAAFRVITPTGEIALSSKAGEDFWPADPELKQISNAHFEFTKHGLHVQGASATREHNGQLWIVQLAISSRFLNLVDKHIAVPFMAQGVSVFGLVLLLVFSLCAFITLGYTLAPLRKLSESAAAISPRSLHTRLPLDKVPAEIAPLVSNFNQVLDRLQHGFQVQQEFLATAAHELKTPLALIRAQIEMKAPGAERDMLLNDVSHMTRQVQQLLLLAEVSEPQNYQFSQVDAAAVVQEVHQYLLPMADATEVQVQQTPSGQVIWQADKAALFTLLKNLLENALQHAPSNSAVEIRIEPQGLTLRDYGPGVSEEQWAKLFVRFWRGPHRRDHGAGLGLAICQEIALAHNWTLTASNAAPGLRFHLQLSD</sequence>
<evidence type="ECO:0000256" key="4">
    <source>
        <dbReference type="ARBA" id="ARBA00022553"/>
    </source>
</evidence>
<evidence type="ECO:0000313" key="15">
    <source>
        <dbReference type="Proteomes" id="UP001595962"/>
    </source>
</evidence>
<feature type="transmembrane region" description="Helical" evidence="11">
    <location>
        <begin position="184"/>
        <end position="206"/>
    </location>
</feature>
<dbReference type="InterPro" id="IPR003661">
    <property type="entry name" value="HisK_dim/P_dom"/>
</dbReference>
<keyword evidence="6 11" id="KW-0812">Transmembrane</keyword>